<protein>
    <submittedName>
        <fullName evidence="1">Uncharacterized protein</fullName>
    </submittedName>
</protein>
<proteinExistence type="predicted"/>
<sequence length="149" mass="16677">MSEKIRLKIGESEIELEGEQKFIEKHLKAFIDTHGYTTQRSTLAKVGEVTLPSKVTVSTAKLNRMSPAEYIRAKKPHGRTEYLIVLAKYLEDCKSLDEFSKKNIDNITKAAKGKLVEGTYYSLAVKQGLLNKLSHGKYQLTLSGEDAVS</sequence>
<name>X0XDF9_9ZZZZ</name>
<organism evidence="1">
    <name type="scientific">marine sediment metagenome</name>
    <dbReference type="NCBI Taxonomy" id="412755"/>
    <lineage>
        <taxon>unclassified sequences</taxon>
        <taxon>metagenomes</taxon>
        <taxon>ecological metagenomes</taxon>
    </lineage>
</organism>
<dbReference type="EMBL" id="BARS01044983">
    <property type="protein sequence ID" value="GAG41229.1"/>
    <property type="molecule type" value="Genomic_DNA"/>
</dbReference>
<comment type="caution">
    <text evidence="1">The sequence shown here is derived from an EMBL/GenBank/DDBJ whole genome shotgun (WGS) entry which is preliminary data.</text>
</comment>
<feature type="non-terminal residue" evidence="1">
    <location>
        <position position="149"/>
    </location>
</feature>
<accession>X0XDF9</accession>
<evidence type="ECO:0000313" key="1">
    <source>
        <dbReference type="EMBL" id="GAG41229.1"/>
    </source>
</evidence>
<reference evidence="1" key="1">
    <citation type="journal article" date="2014" name="Front. Microbiol.">
        <title>High frequency of phylogenetically diverse reductive dehalogenase-homologous genes in deep subseafloor sedimentary metagenomes.</title>
        <authorList>
            <person name="Kawai M."/>
            <person name="Futagami T."/>
            <person name="Toyoda A."/>
            <person name="Takaki Y."/>
            <person name="Nishi S."/>
            <person name="Hori S."/>
            <person name="Arai W."/>
            <person name="Tsubouchi T."/>
            <person name="Morono Y."/>
            <person name="Uchiyama I."/>
            <person name="Ito T."/>
            <person name="Fujiyama A."/>
            <person name="Inagaki F."/>
            <person name="Takami H."/>
        </authorList>
    </citation>
    <scope>NUCLEOTIDE SEQUENCE</scope>
    <source>
        <strain evidence="1">Expedition CK06-06</strain>
    </source>
</reference>
<gene>
    <name evidence="1" type="ORF">S01H1_67886</name>
</gene>
<dbReference type="AlphaFoldDB" id="X0XDF9"/>